<comment type="subcellular location">
    <subcellularLocation>
        <location evidence="1">Cell membrane</location>
        <topology evidence="1">Multi-pass membrane protein</topology>
    </subcellularLocation>
</comment>
<dbReference type="PANTHER" id="PTHR30509">
    <property type="entry name" value="P-HYDROXYBENZOIC ACID EFFLUX PUMP SUBUNIT-RELATED"/>
    <property type="match status" value="1"/>
</dbReference>
<dbReference type="AlphaFoldDB" id="A0A6G4XVT8"/>
<keyword evidence="2" id="KW-1003">Cell membrane</keyword>
<feature type="domain" description="Integral membrane bound transporter" evidence="9">
    <location>
        <begin position="218"/>
        <end position="341"/>
    </location>
</feature>
<evidence type="ECO:0000256" key="7">
    <source>
        <dbReference type="SAM" id="MobiDB-lite"/>
    </source>
</evidence>
<comment type="similarity">
    <text evidence="6">Belongs to the YccS/YhfK family.</text>
</comment>
<feature type="transmembrane region" description="Helical" evidence="8">
    <location>
        <begin position="277"/>
        <end position="294"/>
    </location>
</feature>
<evidence type="ECO:0000256" key="6">
    <source>
        <dbReference type="ARBA" id="ARBA00043993"/>
    </source>
</evidence>
<evidence type="ECO:0000256" key="5">
    <source>
        <dbReference type="ARBA" id="ARBA00023136"/>
    </source>
</evidence>
<dbReference type="InterPro" id="IPR049453">
    <property type="entry name" value="Memb_transporter_dom"/>
</dbReference>
<evidence type="ECO:0000313" key="11">
    <source>
        <dbReference type="Proteomes" id="UP000481109"/>
    </source>
</evidence>
<keyword evidence="4 8" id="KW-1133">Transmembrane helix</keyword>
<protein>
    <recommendedName>
        <fullName evidence="9">Integral membrane bound transporter domain-containing protein</fullName>
    </recommendedName>
</protein>
<comment type="caution">
    <text evidence="10">The sequence shown here is derived from an EMBL/GenBank/DDBJ whole genome shotgun (WGS) entry which is preliminary data.</text>
</comment>
<feature type="transmembrane region" description="Helical" evidence="8">
    <location>
        <begin position="74"/>
        <end position="96"/>
    </location>
</feature>
<evidence type="ECO:0000256" key="8">
    <source>
        <dbReference type="SAM" id="Phobius"/>
    </source>
</evidence>
<feature type="transmembrane region" description="Helical" evidence="8">
    <location>
        <begin position="136"/>
        <end position="154"/>
    </location>
</feature>
<reference evidence="10 11" key="1">
    <citation type="submission" date="2020-02" db="EMBL/GenBank/DDBJ databases">
        <title>Whole-genome analyses of novel actinobacteria.</title>
        <authorList>
            <person name="Sahin N."/>
            <person name="Tokatli A."/>
        </authorList>
    </citation>
    <scope>NUCLEOTIDE SEQUENCE [LARGE SCALE GENOMIC DNA]</scope>
    <source>
        <strain evidence="10 11">YC504</strain>
    </source>
</reference>
<evidence type="ECO:0000256" key="1">
    <source>
        <dbReference type="ARBA" id="ARBA00004651"/>
    </source>
</evidence>
<evidence type="ECO:0000256" key="4">
    <source>
        <dbReference type="ARBA" id="ARBA00022989"/>
    </source>
</evidence>
<evidence type="ECO:0000259" key="9">
    <source>
        <dbReference type="Pfam" id="PF13515"/>
    </source>
</evidence>
<feature type="transmembrane region" description="Helical" evidence="8">
    <location>
        <begin position="206"/>
        <end position="233"/>
    </location>
</feature>
<name>A0A6G4XVT8_9ACTN</name>
<organism evidence="10 11">
    <name type="scientific">Streptomyces mesophilus</name>
    <dbReference type="NCBI Taxonomy" id="1775132"/>
    <lineage>
        <taxon>Bacteria</taxon>
        <taxon>Bacillati</taxon>
        <taxon>Actinomycetota</taxon>
        <taxon>Actinomycetes</taxon>
        <taxon>Kitasatosporales</taxon>
        <taxon>Streptomycetaceae</taxon>
        <taxon>Streptomyces</taxon>
    </lineage>
</organism>
<proteinExistence type="inferred from homology"/>
<sequence length="528" mass="56577">MTLARDLVAIYMRRDAPGRPDLAVAVAGALCVGGPLLLGVLTGRASTGAGVALGAWLVFYCVPKGDLRTRTKTLLAFSLWNLAAALLGTLMAGNLWATASTLVVLVLATRVARVGIIPAFLFVLTGMHPEPGSWQHLLLIVMGTVWGIGLKLAFRLGRDTAGAMPGATPESMPGSAKAAGTNAAREADSVKDRVRSLLGRGPEQRFTWRLALCFTAVYVAAELSGLPHAAWFITGMATTLRPTWGQSTPRIVKRLTGTVIGSALAAVVLLVAHGRPLGVLVPVVALFAAAAWTLRPLNYGFWPVFSAPVMLLLLDFSTTVGWQDAAERSLDNTVGAVIAALATLLLWPGREENQLPDRLGNLMRTHARYLERAATVAESRGPVELLHTRPAAEAAEADLAAARDRLAQQYRPDRRLLAALDDVLAATARLRTHVYTHHPLRAGHPGPDDAPLRPVPLRNCARELRTTASLIDGDEANDPALTREELPAYAATVLAAHERTVRELHERALFDTTDTVVRHTVRALARTS</sequence>
<dbReference type="PANTHER" id="PTHR30509:SF9">
    <property type="entry name" value="MULTIDRUG RESISTANCE PROTEIN MDTO"/>
    <property type="match status" value="1"/>
</dbReference>
<gene>
    <name evidence="10" type="ORF">G6045_39505</name>
</gene>
<dbReference type="RefSeq" id="WP_165337076.1">
    <property type="nucleotide sequence ID" value="NZ_JAAKZW010000382.1"/>
</dbReference>
<dbReference type="Pfam" id="PF13515">
    <property type="entry name" value="FUSC_2"/>
    <property type="match status" value="1"/>
</dbReference>
<evidence type="ECO:0000313" key="10">
    <source>
        <dbReference type="EMBL" id="NGO81695.1"/>
    </source>
</evidence>
<keyword evidence="11" id="KW-1185">Reference proteome</keyword>
<evidence type="ECO:0000256" key="3">
    <source>
        <dbReference type="ARBA" id="ARBA00022692"/>
    </source>
</evidence>
<evidence type="ECO:0000256" key="2">
    <source>
        <dbReference type="ARBA" id="ARBA00022475"/>
    </source>
</evidence>
<feature type="transmembrane region" description="Helical" evidence="8">
    <location>
        <begin position="102"/>
        <end position="124"/>
    </location>
</feature>
<keyword evidence="3 8" id="KW-0812">Transmembrane</keyword>
<feature type="transmembrane region" description="Helical" evidence="8">
    <location>
        <begin position="254"/>
        <end position="271"/>
    </location>
</feature>
<keyword evidence="5 8" id="KW-0472">Membrane</keyword>
<accession>A0A6G4XVT8</accession>
<dbReference type="Proteomes" id="UP000481109">
    <property type="component" value="Unassembled WGS sequence"/>
</dbReference>
<dbReference type="EMBL" id="JAAKZW010000382">
    <property type="protein sequence ID" value="NGO81695.1"/>
    <property type="molecule type" value="Genomic_DNA"/>
</dbReference>
<feature type="transmembrane region" description="Helical" evidence="8">
    <location>
        <begin position="21"/>
        <end position="39"/>
    </location>
</feature>
<dbReference type="GO" id="GO:0005886">
    <property type="term" value="C:plasma membrane"/>
    <property type="evidence" value="ECO:0007669"/>
    <property type="project" value="UniProtKB-SubCell"/>
</dbReference>
<feature type="region of interest" description="Disordered" evidence="7">
    <location>
        <begin position="165"/>
        <end position="187"/>
    </location>
</feature>